<protein>
    <submittedName>
        <fullName evidence="2">Uncharacterized protein</fullName>
    </submittedName>
</protein>
<keyword evidence="1" id="KW-0175">Coiled coil</keyword>
<gene>
    <name evidence="2" type="ORF">Nepgr_020779</name>
</gene>
<evidence type="ECO:0000313" key="2">
    <source>
        <dbReference type="EMBL" id="GMH18938.1"/>
    </source>
</evidence>
<organism evidence="2 3">
    <name type="scientific">Nepenthes gracilis</name>
    <name type="common">Slender pitcher plant</name>
    <dbReference type="NCBI Taxonomy" id="150966"/>
    <lineage>
        <taxon>Eukaryota</taxon>
        <taxon>Viridiplantae</taxon>
        <taxon>Streptophyta</taxon>
        <taxon>Embryophyta</taxon>
        <taxon>Tracheophyta</taxon>
        <taxon>Spermatophyta</taxon>
        <taxon>Magnoliopsida</taxon>
        <taxon>eudicotyledons</taxon>
        <taxon>Gunneridae</taxon>
        <taxon>Pentapetalae</taxon>
        <taxon>Caryophyllales</taxon>
        <taxon>Nepenthaceae</taxon>
        <taxon>Nepenthes</taxon>
    </lineage>
</organism>
<reference evidence="2" key="1">
    <citation type="submission" date="2023-05" db="EMBL/GenBank/DDBJ databases">
        <title>Nepenthes gracilis genome sequencing.</title>
        <authorList>
            <person name="Fukushima K."/>
        </authorList>
    </citation>
    <scope>NUCLEOTIDE SEQUENCE</scope>
    <source>
        <strain evidence="2">SING2019-196</strain>
    </source>
</reference>
<accession>A0AAD3SWT2</accession>
<evidence type="ECO:0000313" key="3">
    <source>
        <dbReference type="Proteomes" id="UP001279734"/>
    </source>
</evidence>
<dbReference type="EMBL" id="BSYO01000020">
    <property type="protein sequence ID" value="GMH18938.1"/>
    <property type="molecule type" value="Genomic_DNA"/>
</dbReference>
<dbReference type="AlphaFoldDB" id="A0AAD3SWT2"/>
<proteinExistence type="predicted"/>
<sequence>MADEGFIYFSNLFAWPAGSLSSSKPESSSEEASSNEELLARVAAEGSVGGVTTKEYHLEASVLGPQRFLEMSPCFEFPWRVLRLAEETTRVRLDELEQQIEAIMAEVQWGLEQADHLTCAVSKFEARSQGLV</sequence>
<feature type="coiled-coil region" evidence="1">
    <location>
        <begin position="86"/>
        <end position="113"/>
    </location>
</feature>
<dbReference type="Proteomes" id="UP001279734">
    <property type="component" value="Unassembled WGS sequence"/>
</dbReference>
<evidence type="ECO:0000256" key="1">
    <source>
        <dbReference type="SAM" id="Coils"/>
    </source>
</evidence>
<name>A0AAD3SWT2_NEPGR</name>
<keyword evidence="3" id="KW-1185">Reference proteome</keyword>
<comment type="caution">
    <text evidence="2">The sequence shown here is derived from an EMBL/GenBank/DDBJ whole genome shotgun (WGS) entry which is preliminary data.</text>
</comment>